<evidence type="ECO:0000256" key="1">
    <source>
        <dbReference type="SAM" id="SignalP"/>
    </source>
</evidence>
<accession>A0AAV0WG68</accession>
<name>A0AAV0WG68_9HEMI</name>
<dbReference type="EMBL" id="CARXXK010000002">
    <property type="protein sequence ID" value="CAI6354790.1"/>
    <property type="molecule type" value="Genomic_DNA"/>
</dbReference>
<proteinExistence type="predicted"/>
<keyword evidence="3" id="KW-1185">Reference proteome</keyword>
<gene>
    <name evidence="2" type="ORF">MEUPH1_LOCUS10734</name>
</gene>
<feature type="chain" id="PRO_5043964998" evidence="1">
    <location>
        <begin position="27"/>
        <end position="204"/>
    </location>
</feature>
<evidence type="ECO:0000313" key="3">
    <source>
        <dbReference type="Proteomes" id="UP001160148"/>
    </source>
</evidence>
<reference evidence="2 3" key="1">
    <citation type="submission" date="2023-01" db="EMBL/GenBank/DDBJ databases">
        <authorList>
            <person name="Whitehead M."/>
        </authorList>
    </citation>
    <scope>NUCLEOTIDE SEQUENCE [LARGE SCALE GENOMIC DNA]</scope>
</reference>
<dbReference type="AlphaFoldDB" id="A0AAV0WG68"/>
<dbReference type="Proteomes" id="UP001160148">
    <property type="component" value="Unassembled WGS sequence"/>
</dbReference>
<evidence type="ECO:0000313" key="2">
    <source>
        <dbReference type="EMBL" id="CAI6354790.1"/>
    </source>
</evidence>
<sequence length="204" mass="22426">MNTVRLCFTSTIAFLIAAICWSAADAVVCCNSSSVASGGGVASCQNKNRTFHTVEVIGGGTCDDNRTALPVRKCCPPGQPYDPEVRFCGPADVDDDEYLRQMMQRLREGFRVVADAVVVGYDYEQPKCDATQLLVDVPAVEVRGLREVDSSAIELPPGYCFDMTPTDELVARTCRLRDQYCGRDGYTCVNKCCERDQMYVIDGE</sequence>
<organism evidence="2 3">
    <name type="scientific">Macrosiphum euphorbiae</name>
    <name type="common">potato aphid</name>
    <dbReference type="NCBI Taxonomy" id="13131"/>
    <lineage>
        <taxon>Eukaryota</taxon>
        <taxon>Metazoa</taxon>
        <taxon>Ecdysozoa</taxon>
        <taxon>Arthropoda</taxon>
        <taxon>Hexapoda</taxon>
        <taxon>Insecta</taxon>
        <taxon>Pterygota</taxon>
        <taxon>Neoptera</taxon>
        <taxon>Paraneoptera</taxon>
        <taxon>Hemiptera</taxon>
        <taxon>Sternorrhyncha</taxon>
        <taxon>Aphidomorpha</taxon>
        <taxon>Aphidoidea</taxon>
        <taxon>Aphididae</taxon>
        <taxon>Macrosiphini</taxon>
        <taxon>Macrosiphum</taxon>
    </lineage>
</organism>
<keyword evidence="1" id="KW-0732">Signal</keyword>
<comment type="caution">
    <text evidence="2">The sequence shown here is derived from an EMBL/GenBank/DDBJ whole genome shotgun (WGS) entry which is preliminary data.</text>
</comment>
<protein>
    <submittedName>
        <fullName evidence="2">Uncharacterized protein</fullName>
    </submittedName>
</protein>
<feature type="signal peptide" evidence="1">
    <location>
        <begin position="1"/>
        <end position="26"/>
    </location>
</feature>